<dbReference type="AlphaFoldDB" id="A0A182HVF8"/>
<organism evidence="1 2">
    <name type="scientific">Anopheles arabiensis</name>
    <name type="common">Mosquito</name>
    <dbReference type="NCBI Taxonomy" id="7173"/>
    <lineage>
        <taxon>Eukaryota</taxon>
        <taxon>Metazoa</taxon>
        <taxon>Ecdysozoa</taxon>
        <taxon>Arthropoda</taxon>
        <taxon>Hexapoda</taxon>
        <taxon>Insecta</taxon>
        <taxon>Pterygota</taxon>
        <taxon>Neoptera</taxon>
        <taxon>Endopterygota</taxon>
        <taxon>Diptera</taxon>
        <taxon>Nematocera</taxon>
        <taxon>Culicoidea</taxon>
        <taxon>Culicidae</taxon>
        <taxon>Anophelinae</taxon>
        <taxon>Anopheles</taxon>
    </lineage>
</organism>
<dbReference type="EMBL" id="APCN01007479">
    <property type="status" value="NOT_ANNOTATED_CDS"/>
    <property type="molecule type" value="Genomic_DNA"/>
</dbReference>
<reference evidence="1" key="1">
    <citation type="submission" date="2022-08" db="UniProtKB">
        <authorList>
            <consortium name="EnsemblMetazoa"/>
        </authorList>
    </citation>
    <scope>IDENTIFICATION</scope>
    <source>
        <strain evidence="1">Dongola</strain>
    </source>
</reference>
<dbReference type="EnsemblMetazoa" id="AARA005275-RA">
    <property type="protein sequence ID" value="AARA005275-PA"/>
    <property type="gene ID" value="AARA005275"/>
</dbReference>
<evidence type="ECO:0000313" key="2">
    <source>
        <dbReference type="Proteomes" id="UP000075840"/>
    </source>
</evidence>
<name>A0A182HVF8_ANOAR</name>
<sequence>MYMYEKDKIRHNFRSKSSYVPSFCFKSFDLDEKKEECETDHLLKGGKLGLEEASVGNPFTGQRCRGSHEFFA</sequence>
<evidence type="ECO:0000313" key="1">
    <source>
        <dbReference type="EnsemblMetazoa" id="AARA005275-PA"/>
    </source>
</evidence>
<accession>A0A182HVF8</accession>
<proteinExistence type="predicted"/>
<dbReference type="VEuPathDB" id="VectorBase:AARA005275"/>
<dbReference type="Proteomes" id="UP000075840">
    <property type="component" value="Unassembled WGS sequence"/>
</dbReference>
<protein>
    <submittedName>
        <fullName evidence="1">Uncharacterized protein</fullName>
    </submittedName>
</protein>
<keyword evidence="2" id="KW-1185">Reference proteome</keyword>